<keyword evidence="8" id="KW-1185">Reference proteome</keyword>
<feature type="transmembrane region" description="Helical" evidence="5">
    <location>
        <begin position="348"/>
        <end position="369"/>
    </location>
</feature>
<gene>
    <name evidence="7" type="ORF">ACFOSB_15205</name>
</gene>
<dbReference type="PANTHER" id="PTHR37422:SF13">
    <property type="entry name" value="LIPOPOLYSACCHARIDE BIOSYNTHESIS PROTEIN PA4999-RELATED"/>
    <property type="match status" value="1"/>
</dbReference>
<feature type="transmembrane region" description="Helical" evidence="5">
    <location>
        <begin position="99"/>
        <end position="119"/>
    </location>
</feature>
<evidence type="ECO:0000256" key="4">
    <source>
        <dbReference type="ARBA" id="ARBA00023136"/>
    </source>
</evidence>
<evidence type="ECO:0000313" key="7">
    <source>
        <dbReference type="EMBL" id="MFC3834199.1"/>
    </source>
</evidence>
<feature type="transmembrane region" description="Helical" evidence="5">
    <location>
        <begin position="70"/>
        <end position="92"/>
    </location>
</feature>
<dbReference type="RefSeq" id="WP_380102640.1">
    <property type="nucleotide sequence ID" value="NZ_JBHRZG010000022.1"/>
</dbReference>
<feature type="transmembrane region" description="Helical" evidence="5">
    <location>
        <begin position="236"/>
        <end position="258"/>
    </location>
</feature>
<evidence type="ECO:0000313" key="8">
    <source>
        <dbReference type="Proteomes" id="UP001595803"/>
    </source>
</evidence>
<dbReference type="Pfam" id="PF04932">
    <property type="entry name" value="Wzy_C"/>
    <property type="match status" value="1"/>
</dbReference>
<dbReference type="InterPro" id="IPR007016">
    <property type="entry name" value="O-antigen_ligase-rel_domated"/>
</dbReference>
<keyword evidence="4 5" id="KW-0472">Membrane</keyword>
<evidence type="ECO:0000256" key="5">
    <source>
        <dbReference type="SAM" id="Phobius"/>
    </source>
</evidence>
<proteinExistence type="predicted"/>
<feature type="transmembrane region" description="Helical" evidence="5">
    <location>
        <begin position="18"/>
        <end position="39"/>
    </location>
</feature>
<dbReference type="EMBL" id="JBHRZG010000022">
    <property type="protein sequence ID" value="MFC3834199.1"/>
    <property type="molecule type" value="Genomic_DNA"/>
</dbReference>
<comment type="subcellular location">
    <subcellularLocation>
        <location evidence="1">Membrane</location>
        <topology evidence="1">Multi-pass membrane protein</topology>
    </subcellularLocation>
</comment>
<feature type="transmembrane region" description="Helical" evidence="5">
    <location>
        <begin position="131"/>
        <end position="151"/>
    </location>
</feature>
<dbReference type="PANTHER" id="PTHR37422">
    <property type="entry name" value="TEICHURONIC ACID BIOSYNTHESIS PROTEIN TUAE"/>
    <property type="match status" value="1"/>
</dbReference>
<evidence type="ECO:0000259" key="6">
    <source>
        <dbReference type="Pfam" id="PF04932"/>
    </source>
</evidence>
<feature type="transmembrane region" description="Helical" evidence="5">
    <location>
        <begin position="163"/>
        <end position="191"/>
    </location>
</feature>
<feature type="transmembrane region" description="Helical" evidence="5">
    <location>
        <begin position="309"/>
        <end position="327"/>
    </location>
</feature>
<feature type="transmembrane region" description="Helical" evidence="5">
    <location>
        <begin position="197"/>
        <end position="215"/>
    </location>
</feature>
<dbReference type="Proteomes" id="UP001595803">
    <property type="component" value="Unassembled WGS sequence"/>
</dbReference>
<evidence type="ECO:0000256" key="3">
    <source>
        <dbReference type="ARBA" id="ARBA00022989"/>
    </source>
</evidence>
<keyword evidence="3 5" id="KW-1133">Transmembrane helix</keyword>
<comment type="caution">
    <text evidence="7">The sequence shown here is derived from an EMBL/GenBank/DDBJ whole genome shotgun (WGS) entry which is preliminary data.</text>
</comment>
<protein>
    <submittedName>
        <fullName evidence="7">O-antigen ligase family protein</fullName>
    </submittedName>
</protein>
<feature type="transmembrane region" description="Helical" evidence="5">
    <location>
        <begin position="46"/>
        <end position="64"/>
    </location>
</feature>
<dbReference type="InterPro" id="IPR051533">
    <property type="entry name" value="WaaL-like"/>
</dbReference>
<feature type="transmembrane region" description="Helical" evidence="5">
    <location>
        <begin position="381"/>
        <end position="402"/>
    </location>
</feature>
<feature type="domain" description="O-antigen ligase-related" evidence="6">
    <location>
        <begin position="163"/>
        <end position="314"/>
    </location>
</feature>
<organism evidence="7 8">
    <name type="scientific">Deinococcus rufus</name>
    <dbReference type="NCBI Taxonomy" id="2136097"/>
    <lineage>
        <taxon>Bacteria</taxon>
        <taxon>Thermotogati</taxon>
        <taxon>Deinococcota</taxon>
        <taxon>Deinococci</taxon>
        <taxon>Deinococcales</taxon>
        <taxon>Deinococcaceae</taxon>
        <taxon>Deinococcus</taxon>
    </lineage>
</organism>
<name>A0ABV7ZAX4_9DEIO</name>
<keyword evidence="2 5" id="KW-0812">Transmembrane</keyword>
<keyword evidence="7" id="KW-0436">Ligase</keyword>
<reference evidence="8" key="1">
    <citation type="journal article" date="2019" name="Int. J. Syst. Evol. Microbiol.">
        <title>The Global Catalogue of Microorganisms (GCM) 10K type strain sequencing project: providing services to taxonomists for standard genome sequencing and annotation.</title>
        <authorList>
            <consortium name="The Broad Institute Genomics Platform"/>
            <consortium name="The Broad Institute Genome Sequencing Center for Infectious Disease"/>
            <person name="Wu L."/>
            <person name="Ma J."/>
        </authorList>
    </citation>
    <scope>NUCLEOTIDE SEQUENCE [LARGE SCALE GENOMIC DNA]</scope>
    <source>
        <strain evidence="8">CCTCC AB 2017081</strain>
    </source>
</reference>
<sequence length="511" mass="52375">MTAPGPADAPAAPRWVQVWAAILPAVYFLSPLAVMALPALRTLPRAVWWVLGGYALSQQLPALLAPDPLLASGLALARTALMLGLIGAGAALGTRRLGVMGLGLAAAYVTALGVALLRGDPLLAQRLTHPYMTSITLGLLGAAGIWIALFASGRVGWRVPLGVTGLGIVLLTGSRGALAAAVIGAALGLAVRSGRRLALGLVLGAAALTGAYVAGQQLGIPALERLDSTDTSGRDIIWYNTLSVIESAPLGGVGSYLLGTRLAAPGVTCTLWPTSTGAATCPEWIARLGQPWLIAHNVTLQQLAETGPLGLLGLFVLLGVVVAAAVVQRDPLGLAILSGLLLATANDNTLLVPGPFVGELFWITAGSVLGRVTAASPAPGWAGGAMGAALMTVLSVPLLGALSTRPSPPMTLDALVAPRTLAAPGAYTVYTRFRLAGGHYRVSLRTCDRSCSTVTTVPLAVPVSGLTPVITLGGTLDRVPVQRLELLLYPGRAGQRPQPLARTSWPVRWTP</sequence>
<dbReference type="GO" id="GO:0016874">
    <property type="term" value="F:ligase activity"/>
    <property type="evidence" value="ECO:0007669"/>
    <property type="project" value="UniProtKB-KW"/>
</dbReference>
<evidence type="ECO:0000256" key="2">
    <source>
        <dbReference type="ARBA" id="ARBA00022692"/>
    </source>
</evidence>
<evidence type="ECO:0000256" key="1">
    <source>
        <dbReference type="ARBA" id="ARBA00004141"/>
    </source>
</evidence>
<accession>A0ABV7ZAX4</accession>